<name>A0ABX9KWG6_9BACI</name>
<evidence type="ECO:0000256" key="2">
    <source>
        <dbReference type="ARBA" id="ARBA00023235"/>
    </source>
</evidence>
<organism evidence="5 6">
    <name type="scientific">Bacillus clarus</name>
    <dbReference type="NCBI Taxonomy" id="2338372"/>
    <lineage>
        <taxon>Bacteria</taxon>
        <taxon>Bacillati</taxon>
        <taxon>Bacillota</taxon>
        <taxon>Bacilli</taxon>
        <taxon>Bacillales</taxon>
        <taxon>Bacillaceae</taxon>
        <taxon>Bacillus</taxon>
        <taxon>Bacillus cereus group</taxon>
    </lineage>
</organism>
<dbReference type="InterPro" id="IPR014347">
    <property type="entry name" value="Tautomerase/MIF_sf"/>
</dbReference>
<gene>
    <name evidence="5" type="ORF">D0U04_09760</name>
</gene>
<dbReference type="Proteomes" id="UP000264294">
    <property type="component" value="Unassembled WGS sequence"/>
</dbReference>
<evidence type="ECO:0000256" key="3">
    <source>
        <dbReference type="RuleBase" id="RU362032"/>
    </source>
</evidence>
<dbReference type="RefSeq" id="WP_117287867.1">
    <property type="nucleotide sequence ID" value="NZ_JMQC01000008.1"/>
</dbReference>
<evidence type="ECO:0000313" key="6">
    <source>
        <dbReference type="Proteomes" id="UP000264294"/>
    </source>
</evidence>
<accession>A0ABX9KWG6</accession>
<dbReference type="EMBL" id="QVOD01000009">
    <property type="protein sequence ID" value="RFT67046.1"/>
    <property type="molecule type" value="Genomic_DNA"/>
</dbReference>
<sequence>MNMPIIQIQIIEGRRREQIQNLISDVTGAVTKNLDVEVERVRVLVNEIPSSHWGVGGKSKDSLEGS</sequence>
<dbReference type="PANTHER" id="PTHR35530">
    <property type="entry name" value="TAUTOMERASE-RELATED"/>
    <property type="match status" value="1"/>
</dbReference>
<dbReference type="EC" id="5.3.2.-" evidence="3"/>
<dbReference type="NCBIfam" id="NF002571">
    <property type="entry name" value="PRK02220.1"/>
    <property type="match status" value="1"/>
</dbReference>
<evidence type="ECO:0000256" key="1">
    <source>
        <dbReference type="ARBA" id="ARBA00006723"/>
    </source>
</evidence>
<keyword evidence="6" id="KW-1185">Reference proteome</keyword>
<dbReference type="Pfam" id="PF01361">
    <property type="entry name" value="Tautomerase"/>
    <property type="match status" value="1"/>
</dbReference>
<dbReference type="NCBIfam" id="NF002524">
    <property type="entry name" value="PRK01964.1"/>
    <property type="match status" value="1"/>
</dbReference>
<comment type="similarity">
    <text evidence="1 3">Belongs to the 4-oxalocrotonate tautomerase family.</text>
</comment>
<evidence type="ECO:0000259" key="4">
    <source>
        <dbReference type="Pfam" id="PF01361"/>
    </source>
</evidence>
<protein>
    <recommendedName>
        <fullName evidence="3">Tautomerase</fullName>
        <ecNumber evidence="3">5.3.2.-</ecNumber>
    </recommendedName>
</protein>
<dbReference type="Gene3D" id="3.30.429.10">
    <property type="entry name" value="Macrophage Migration Inhibitory Factor"/>
    <property type="match status" value="1"/>
</dbReference>
<comment type="caution">
    <text evidence="5">The sequence shown here is derived from an EMBL/GenBank/DDBJ whole genome shotgun (WGS) entry which is preliminary data.</text>
</comment>
<dbReference type="InterPro" id="IPR018191">
    <property type="entry name" value="4-OT"/>
</dbReference>
<feature type="domain" description="4-oxalocrotonate tautomerase-like" evidence="4">
    <location>
        <begin position="4"/>
        <end position="60"/>
    </location>
</feature>
<dbReference type="SUPFAM" id="SSF55331">
    <property type="entry name" value="Tautomerase/MIF"/>
    <property type="match status" value="1"/>
</dbReference>
<dbReference type="NCBIfam" id="TIGR00013">
    <property type="entry name" value="taut"/>
    <property type="match status" value="1"/>
</dbReference>
<evidence type="ECO:0000313" key="5">
    <source>
        <dbReference type="EMBL" id="RFT67046.1"/>
    </source>
</evidence>
<reference evidence="5 6" key="1">
    <citation type="submission" date="2018-08" db="EMBL/GenBank/DDBJ databases">
        <title>Bacillus clarus sp. nov. strain PS00077A.</title>
        <authorList>
            <person name="Mendez Acevedo M."/>
            <person name="Carroll L."/>
            <person name="Mukherjee M."/>
            <person name="Wiedmann M."/>
            <person name="Kovac J."/>
        </authorList>
    </citation>
    <scope>NUCLEOTIDE SEQUENCE [LARGE SCALE GENOMIC DNA]</scope>
    <source>
        <strain evidence="5 6">PS00077A</strain>
    </source>
</reference>
<proteinExistence type="inferred from homology"/>
<dbReference type="InterPro" id="IPR004370">
    <property type="entry name" value="4-OT-like_dom"/>
</dbReference>
<dbReference type="PANTHER" id="PTHR35530:SF1">
    <property type="entry name" value="2-HYDROXYMUCONATE TAUTOMERASE"/>
    <property type="match status" value="1"/>
</dbReference>
<keyword evidence="2 3" id="KW-0413">Isomerase</keyword>